<feature type="compositionally biased region" description="Polar residues" evidence="1">
    <location>
        <begin position="122"/>
        <end position="135"/>
    </location>
</feature>
<sequence length="217" mass="23681">MTTCFKTDGSRRLMATTAYHVATTSRRAPQFGTRVSISWWSNPFLVGPAAVVIRNRPGRPSWSRSPPRTPVTWTAGSATRVDERRAPARDTWTIPLTRHAPVGREGRRLFLSQHLPWPSSHGWSSFGGTSTSPTDGSRWFGTRGGSSDDDETAVGGDGAVNAYASPPQRHRGPETALSSDAVLTDESRHCCTMPLFLKTLLVGLHSCRSLCTLGVYK</sequence>
<dbReference type="EMBL" id="AMZH03021149">
    <property type="protein sequence ID" value="RRT38498.1"/>
    <property type="molecule type" value="Genomic_DNA"/>
</dbReference>
<comment type="caution">
    <text evidence="2">The sequence shown here is derived from an EMBL/GenBank/DDBJ whole genome shotgun (WGS) entry which is preliminary data.</text>
</comment>
<name>A0A426XG95_ENSVE</name>
<accession>A0A426XG95</accession>
<reference evidence="2 3" key="1">
    <citation type="journal article" date="2014" name="Agronomy (Basel)">
        <title>A Draft Genome Sequence for Ensete ventricosum, the Drought-Tolerant Tree Against Hunger.</title>
        <authorList>
            <person name="Harrison J."/>
            <person name="Moore K.A."/>
            <person name="Paszkiewicz K."/>
            <person name="Jones T."/>
            <person name="Grant M."/>
            <person name="Ambacheew D."/>
            <person name="Muzemil S."/>
            <person name="Studholme D.J."/>
        </authorList>
    </citation>
    <scope>NUCLEOTIDE SEQUENCE [LARGE SCALE GENOMIC DNA]</scope>
</reference>
<dbReference type="AlphaFoldDB" id="A0A426XG95"/>
<proteinExistence type="predicted"/>
<evidence type="ECO:0000313" key="3">
    <source>
        <dbReference type="Proteomes" id="UP000287651"/>
    </source>
</evidence>
<evidence type="ECO:0000256" key="1">
    <source>
        <dbReference type="SAM" id="MobiDB-lite"/>
    </source>
</evidence>
<feature type="region of interest" description="Disordered" evidence="1">
    <location>
        <begin position="122"/>
        <end position="175"/>
    </location>
</feature>
<protein>
    <submittedName>
        <fullName evidence="2">Uncharacterized protein</fullName>
    </submittedName>
</protein>
<evidence type="ECO:0000313" key="2">
    <source>
        <dbReference type="EMBL" id="RRT38498.1"/>
    </source>
</evidence>
<dbReference type="Proteomes" id="UP000287651">
    <property type="component" value="Unassembled WGS sequence"/>
</dbReference>
<organism evidence="2 3">
    <name type="scientific">Ensete ventricosum</name>
    <name type="common">Abyssinian banana</name>
    <name type="synonym">Musa ensete</name>
    <dbReference type="NCBI Taxonomy" id="4639"/>
    <lineage>
        <taxon>Eukaryota</taxon>
        <taxon>Viridiplantae</taxon>
        <taxon>Streptophyta</taxon>
        <taxon>Embryophyta</taxon>
        <taxon>Tracheophyta</taxon>
        <taxon>Spermatophyta</taxon>
        <taxon>Magnoliopsida</taxon>
        <taxon>Liliopsida</taxon>
        <taxon>Zingiberales</taxon>
        <taxon>Musaceae</taxon>
        <taxon>Ensete</taxon>
    </lineage>
</organism>
<gene>
    <name evidence="2" type="ORF">B296_00038706</name>
</gene>